<dbReference type="InterPro" id="IPR031066">
    <property type="entry name" value="bHLH_ALC-like_plant"/>
</dbReference>
<feature type="domain" description="BHLH" evidence="7">
    <location>
        <begin position="143"/>
        <end position="192"/>
    </location>
</feature>
<dbReference type="Gene3D" id="4.10.280.10">
    <property type="entry name" value="Helix-loop-helix DNA-binding domain"/>
    <property type="match status" value="1"/>
</dbReference>
<evidence type="ECO:0000259" key="7">
    <source>
        <dbReference type="PROSITE" id="PS50888"/>
    </source>
</evidence>
<evidence type="ECO:0000313" key="8">
    <source>
        <dbReference type="EMBL" id="KAE8657080.1"/>
    </source>
</evidence>
<keyword evidence="3" id="KW-0238">DNA-binding</keyword>
<sequence length="366" mass="39682">MEDPYGDAPYSNPEPEEISTFLNQLLHNPSWSSSSSRMQFKGKNINCLPSQVPGIPTLASTSGVGMPIPVVDRYRLGGLAIGSESEPRVNFSDPDTYFGTNVKENADNALSSAGDFSYDSEVPDASEVLSNQERPRSSSKRSRAAEVHNLSEKRRRSRINEKMKALQNLIPNSNKTDKASMLDEAIEYLKQLQLQVQMLSMRNGLSLYPMPLPGAPQPMQMPPTGMGYANGHGSFNPNIGAGTFSSNEEGTMNTPFDLSGPSTVSHLPVVQPSAANMTNLEASIGFESSAGAHYGSFAHSSISSKEICKEGRSQLELEMNHAGNSSSSGWLKGIDTSFPLLHKVVTLFAISKDLLFCSLFYSSVEK</sequence>
<evidence type="ECO:0000256" key="2">
    <source>
        <dbReference type="ARBA" id="ARBA00023015"/>
    </source>
</evidence>
<comment type="subcellular location">
    <subcellularLocation>
        <location evidence="1">Nucleus</location>
    </subcellularLocation>
</comment>
<dbReference type="SMART" id="SM00353">
    <property type="entry name" value="HLH"/>
    <property type="match status" value="1"/>
</dbReference>
<reference evidence="8" key="1">
    <citation type="submission" date="2019-09" db="EMBL/GenBank/DDBJ databases">
        <title>Draft genome information of white flower Hibiscus syriacus.</title>
        <authorList>
            <person name="Kim Y.-M."/>
        </authorList>
    </citation>
    <scope>NUCLEOTIDE SEQUENCE [LARGE SCALE GENOMIC DNA]</scope>
    <source>
        <strain evidence="8">YM2019G1</strain>
    </source>
</reference>
<organism evidence="8 9">
    <name type="scientific">Hibiscus syriacus</name>
    <name type="common">Rose of Sharon</name>
    <dbReference type="NCBI Taxonomy" id="106335"/>
    <lineage>
        <taxon>Eukaryota</taxon>
        <taxon>Viridiplantae</taxon>
        <taxon>Streptophyta</taxon>
        <taxon>Embryophyta</taxon>
        <taxon>Tracheophyta</taxon>
        <taxon>Spermatophyta</taxon>
        <taxon>Magnoliopsida</taxon>
        <taxon>eudicotyledons</taxon>
        <taxon>Gunneridae</taxon>
        <taxon>Pentapetalae</taxon>
        <taxon>rosids</taxon>
        <taxon>malvids</taxon>
        <taxon>Malvales</taxon>
        <taxon>Malvaceae</taxon>
        <taxon>Malvoideae</taxon>
        <taxon>Hibiscus</taxon>
    </lineage>
</organism>
<evidence type="ECO:0000256" key="1">
    <source>
        <dbReference type="ARBA" id="ARBA00004123"/>
    </source>
</evidence>
<evidence type="ECO:0000256" key="5">
    <source>
        <dbReference type="ARBA" id="ARBA00023242"/>
    </source>
</evidence>
<dbReference type="FunFam" id="4.10.280.10:FF:000004">
    <property type="entry name" value="Basic helix-loop-helix transcription factor"/>
    <property type="match status" value="1"/>
</dbReference>
<comment type="caution">
    <text evidence="8">The sequence shown here is derived from an EMBL/GenBank/DDBJ whole genome shotgun (WGS) entry which is preliminary data.</text>
</comment>
<dbReference type="AlphaFoldDB" id="A0A6A2WRN4"/>
<feature type="compositionally biased region" description="Basic and acidic residues" evidence="6">
    <location>
        <begin position="143"/>
        <end position="155"/>
    </location>
</feature>
<accession>A0A6A2WRN4</accession>
<dbReference type="CDD" id="cd11445">
    <property type="entry name" value="bHLH_AtPIF_like"/>
    <property type="match status" value="1"/>
</dbReference>
<dbReference type="InterPro" id="IPR011598">
    <property type="entry name" value="bHLH_dom"/>
</dbReference>
<feature type="region of interest" description="Disordered" evidence="6">
    <location>
        <begin position="113"/>
        <end position="155"/>
    </location>
</feature>
<evidence type="ECO:0000256" key="3">
    <source>
        <dbReference type="ARBA" id="ARBA00023125"/>
    </source>
</evidence>
<keyword evidence="2" id="KW-0805">Transcription regulation</keyword>
<proteinExistence type="predicted"/>
<evidence type="ECO:0000313" key="9">
    <source>
        <dbReference type="Proteomes" id="UP000436088"/>
    </source>
</evidence>
<gene>
    <name evidence="8" type="ORF">F3Y22_tig00116997pilonHSYRG00966</name>
</gene>
<dbReference type="GO" id="GO:0046983">
    <property type="term" value="F:protein dimerization activity"/>
    <property type="evidence" value="ECO:0007669"/>
    <property type="project" value="InterPro"/>
</dbReference>
<dbReference type="InterPro" id="IPR036638">
    <property type="entry name" value="HLH_DNA-bd_sf"/>
</dbReference>
<evidence type="ECO:0000256" key="4">
    <source>
        <dbReference type="ARBA" id="ARBA00023163"/>
    </source>
</evidence>
<dbReference type="PANTHER" id="PTHR45855">
    <property type="entry name" value="TRANSCRIPTION FACTOR PIF1-RELATED"/>
    <property type="match status" value="1"/>
</dbReference>
<dbReference type="SUPFAM" id="SSF47459">
    <property type="entry name" value="HLH, helix-loop-helix DNA-binding domain"/>
    <property type="match status" value="1"/>
</dbReference>
<name>A0A6A2WRN4_HIBSY</name>
<keyword evidence="9" id="KW-1185">Reference proteome</keyword>
<keyword evidence="4" id="KW-0804">Transcription</keyword>
<dbReference type="PROSITE" id="PS50888">
    <property type="entry name" value="BHLH"/>
    <property type="match status" value="1"/>
</dbReference>
<dbReference type="Proteomes" id="UP000436088">
    <property type="component" value="Unassembled WGS sequence"/>
</dbReference>
<keyword evidence="5" id="KW-0539">Nucleus</keyword>
<dbReference type="GO" id="GO:0003677">
    <property type="term" value="F:DNA binding"/>
    <property type="evidence" value="ECO:0007669"/>
    <property type="project" value="UniProtKB-KW"/>
</dbReference>
<dbReference type="Pfam" id="PF00010">
    <property type="entry name" value="HLH"/>
    <property type="match status" value="1"/>
</dbReference>
<dbReference type="GO" id="GO:0005634">
    <property type="term" value="C:nucleus"/>
    <property type="evidence" value="ECO:0007669"/>
    <property type="project" value="UniProtKB-SubCell"/>
</dbReference>
<dbReference type="PANTHER" id="PTHR45855:SF6">
    <property type="entry name" value="TRANSCRIPTION FACTOR ALC"/>
    <property type="match status" value="1"/>
</dbReference>
<protein>
    <submittedName>
        <fullName evidence="8">Transcription factor ALC</fullName>
    </submittedName>
</protein>
<dbReference type="InterPro" id="IPR047265">
    <property type="entry name" value="PIF1-like_bHLH"/>
</dbReference>
<evidence type="ECO:0000256" key="6">
    <source>
        <dbReference type="SAM" id="MobiDB-lite"/>
    </source>
</evidence>
<dbReference type="EMBL" id="VEPZ02001762">
    <property type="protein sequence ID" value="KAE8657080.1"/>
    <property type="molecule type" value="Genomic_DNA"/>
</dbReference>